<feature type="non-terminal residue" evidence="1">
    <location>
        <position position="1"/>
    </location>
</feature>
<evidence type="ECO:0000313" key="2">
    <source>
        <dbReference type="Proteomes" id="UP000663873"/>
    </source>
</evidence>
<protein>
    <submittedName>
        <fullName evidence="1">Uncharacterized protein</fullName>
    </submittedName>
</protein>
<name>A0A821UJ53_9BILA</name>
<reference evidence="1" key="1">
    <citation type="submission" date="2021-02" db="EMBL/GenBank/DDBJ databases">
        <authorList>
            <person name="Nowell W R."/>
        </authorList>
    </citation>
    <scope>NUCLEOTIDE SEQUENCE</scope>
</reference>
<dbReference type="EMBL" id="CAJOBP010073240">
    <property type="protein sequence ID" value="CAF4890351.1"/>
    <property type="molecule type" value="Genomic_DNA"/>
</dbReference>
<organism evidence="1 2">
    <name type="scientific">Rotaria socialis</name>
    <dbReference type="NCBI Taxonomy" id="392032"/>
    <lineage>
        <taxon>Eukaryota</taxon>
        <taxon>Metazoa</taxon>
        <taxon>Spiralia</taxon>
        <taxon>Gnathifera</taxon>
        <taxon>Rotifera</taxon>
        <taxon>Eurotatoria</taxon>
        <taxon>Bdelloidea</taxon>
        <taxon>Philodinida</taxon>
        <taxon>Philodinidae</taxon>
        <taxon>Rotaria</taxon>
    </lineage>
</organism>
<gene>
    <name evidence="1" type="ORF">UJA718_LOCUS45065</name>
</gene>
<dbReference type="AlphaFoldDB" id="A0A821UJ53"/>
<dbReference type="Proteomes" id="UP000663873">
    <property type="component" value="Unassembled WGS sequence"/>
</dbReference>
<proteinExistence type="predicted"/>
<accession>A0A821UJ53</accession>
<keyword evidence="2" id="KW-1185">Reference proteome</keyword>
<comment type="caution">
    <text evidence="1">The sequence shown here is derived from an EMBL/GenBank/DDBJ whole genome shotgun (WGS) entry which is preliminary data.</text>
</comment>
<evidence type="ECO:0000313" key="1">
    <source>
        <dbReference type="EMBL" id="CAF4890351.1"/>
    </source>
</evidence>
<sequence length="41" mass="5168">WTDEPNEIRRSKWFYLPENDSRFIPFDEKMNEILEVYNEDT</sequence>